<evidence type="ECO:0000256" key="3">
    <source>
        <dbReference type="ARBA" id="ARBA00023172"/>
    </source>
</evidence>
<dbReference type="InterPro" id="IPR050090">
    <property type="entry name" value="Tyrosine_recombinase_XerCD"/>
</dbReference>
<evidence type="ECO:0000259" key="4">
    <source>
        <dbReference type="PROSITE" id="PS51898"/>
    </source>
</evidence>
<dbReference type="GO" id="GO:0003677">
    <property type="term" value="F:DNA binding"/>
    <property type="evidence" value="ECO:0007669"/>
    <property type="project" value="InterPro"/>
</dbReference>
<dbReference type="AlphaFoldDB" id="A0A518HN22"/>
<accession>A0A518HN22</accession>
<organism evidence="5 6">
    <name type="scientific">Stieleria neptunia</name>
    <dbReference type="NCBI Taxonomy" id="2527979"/>
    <lineage>
        <taxon>Bacteria</taxon>
        <taxon>Pseudomonadati</taxon>
        <taxon>Planctomycetota</taxon>
        <taxon>Planctomycetia</taxon>
        <taxon>Pirellulales</taxon>
        <taxon>Pirellulaceae</taxon>
        <taxon>Stieleria</taxon>
    </lineage>
</organism>
<dbReference type="PANTHER" id="PTHR30349">
    <property type="entry name" value="PHAGE INTEGRASE-RELATED"/>
    <property type="match status" value="1"/>
</dbReference>
<gene>
    <name evidence="5" type="primary">xerC_3</name>
    <name evidence="5" type="ORF">Enr13x_20650</name>
</gene>
<dbReference type="PANTHER" id="PTHR30349:SF77">
    <property type="entry name" value="TYROSINE RECOMBINASE XERC"/>
    <property type="match status" value="1"/>
</dbReference>
<dbReference type="EMBL" id="CP037423">
    <property type="protein sequence ID" value="QDV42220.1"/>
    <property type="molecule type" value="Genomic_DNA"/>
</dbReference>
<dbReference type="GO" id="GO:0005737">
    <property type="term" value="C:cytoplasm"/>
    <property type="evidence" value="ECO:0007669"/>
    <property type="project" value="UniProtKB-SubCell"/>
</dbReference>
<dbReference type="SUPFAM" id="SSF56349">
    <property type="entry name" value="DNA breaking-rejoining enzymes"/>
    <property type="match status" value="1"/>
</dbReference>
<protein>
    <submittedName>
        <fullName evidence="5">Tyrosine recombinase XerC</fullName>
    </submittedName>
</protein>
<keyword evidence="3" id="KW-0233">DNA recombination</keyword>
<dbReference type="GO" id="GO:0006310">
    <property type="term" value="P:DNA recombination"/>
    <property type="evidence" value="ECO:0007669"/>
    <property type="project" value="UniProtKB-KW"/>
</dbReference>
<proteinExistence type="predicted"/>
<keyword evidence="2" id="KW-0229">DNA integration</keyword>
<dbReference type="GO" id="GO:0015074">
    <property type="term" value="P:DNA integration"/>
    <property type="evidence" value="ECO:0007669"/>
    <property type="project" value="UniProtKB-KW"/>
</dbReference>
<dbReference type="InterPro" id="IPR013762">
    <property type="entry name" value="Integrase-like_cat_sf"/>
</dbReference>
<feature type="domain" description="Tyr recombinase" evidence="4">
    <location>
        <begin position="1"/>
        <end position="157"/>
    </location>
</feature>
<evidence type="ECO:0000313" key="6">
    <source>
        <dbReference type="Proteomes" id="UP000319004"/>
    </source>
</evidence>
<sequence>MALRVDELHHINVGNIARDGEHTVIRIKGKGNETRKGVLPPIAATPVNAWIASADIQNDRSGPLFRPGNSARGAGRDGFKRARLSVRSIQELIKKYCRQVGIDEAVSVHSLRVTAATEADKAGVPLIAIQKWLGHKDPRTTLRYIRGHEDLDRSPAYTIRYG</sequence>
<evidence type="ECO:0000256" key="1">
    <source>
        <dbReference type="ARBA" id="ARBA00004496"/>
    </source>
</evidence>
<comment type="subcellular location">
    <subcellularLocation>
        <location evidence="1">Cytoplasm</location>
    </subcellularLocation>
</comment>
<keyword evidence="6" id="KW-1185">Reference proteome</keyword>
<dbReference type="InterPro" id="IPR002104">
    <property type="entry name" value="Integrase_catalytic"/>
</dbReference>
<dbReference type="Pfam" id="PF00589">
    <property type="entry name" value="Phage_integrase"/>
    <property type="match status" value="1"/>
</dbReference>
<dbReference type="PROSITE" id="PS51898">
    <property type="entry name" value="TYR_RECOMBINASE"/>
    <property type="match status" value="1"/>
</dbReference>
<dbReference type="InterPro" id="IPR011010">
    <property type="entry name" value="DNA_brk_join_enz"/>
</dbReference>
<evidence type="ECO:0000313" key="5">
    <source>
        <dbReference type="EMBL" id="QDV42220.1"/>
    </source>
</evidence>
<dbReference type="KEGG" id="snep:Enr13x_20650"/>
<name>A0A518HN22_9BACT</name>
<evidence type="ECO:0000256" key="2">
    <source>
        <dbReference type="ARBA" id="ARBA00022908"/>
    </source>
</evidence>
<reference evidence="5 6" key="1">
    <citation type="submission" date="2019-03" db="EMBL/GenBank/DDBJ databases">
        <title>Deep-cultivation of Planctomycetes and their phenomic and genomic characterization uncovers novel biology.</title>
        <authorList>
            <person name="Wiegand S."/>
            <person name="Jogler M."/>
            <person name="Boedeker C."/>
            <person name="Pinto D."/>
            <person name="Vollmers J."/>
            <person name="Rivas-Marin E."/>
            <person name="Kohn T."/>
            <person name="Peeters S.H."/>
            <person name="Heuer A."/>
            <person name="Rast P."/>
            <person name="Oberbeckmann S."/>
            <person name="Bunk B."/>
            <person name="Jeske O."/>
            <person name="Meyerdierks A."/>
            <person name="Storesund J.E."/>
            <person name="Kallscheuer N."/>
            <person name="Luecker S."/>
            <person name="Lage O.M."/>
            <person name="Pohl T."/>
            <person name="Merkel B.J."/>
            <person name="Hornburger P."/>
            <person name="Mueller R.-W."/>
            <person name="Bruemmer F."/>
            <person name="Labrenz M."/>
            <person name="Spormann A.M."/>
            <person name="Op den Camp H."/>
            <person name="Overmann J."/>
            <person name="Amann R."/>
            <person name="Jetten M.S.M."/>
            <person name="Mascher T."/>
            <person name="Medema M.H."/>
            <person name="Devos D.P."/>
            <person name="Kaster A.-K."/>
            <person name="Ovreas L."/>
            <person name="Rohde M."/>
            <person name="Galperin M.Y."/>
            <person name="Jogler C."/>
        </authorList>
    </citation>
    <scope>NUCLEOTIDE SEQUENCE [LARGE SCALE GENOMIC DNA]</scope>
    <source>
        <strain evidence="5 6">Enr13</strain>
    </source>
</reference>
<dbReference type="Proteomes" id="UP000319004">
    <property type="component" value="Chromosome"/>
</dbReference>
<dbReference type="Gene3D" id="1.10.443.10">
    <property type="entry name" value="Intergrase catalytic core"/>
    <property type="match status" value="1"/>
</dbReference>